<feature type="compositionally biased region" description="Polar residues" evidence="1">
    <location>
        <begin position="66"/>
        <end position="76"/>
    </location>
</feature>
<feature type="compositionally biased region" description="Polar residues" evidence="1">
    <location>
        <begin position="130"/>
        <end position="143"/>
    </location>
</feature>
<feature type="region of interest" description="Disordered" evidence="1">
    <location>
        <begin position="247"/>
        <end position="273"/>
    </location>
</feature>
<comment type="caution">
    <text evidence="2">The sequence shown here is derived from an EMBL/GenBank/DDBJ whole genome shotgun (WGS) entry which is preliminary data.</text>
</comment>
<gene>
    <name evidence="2" type="ORF">CPB83DRAFT_249466</name>
</gene>
<reference evidence="2" key="1">
    <citation type="submission" date="2020-11" db="EMBL/GenBank/DDBJ databases">
        <authorList>
            <consortium name="DOE Joint Genome Institute"/>
            <person name="Ahrendt S."/>
            <person name="Riley R."/>
            <person name="Andreopoulos W."/>
            <person name="Labutti K."/>
            <person name="Pangilinan J."/>
            <person name="Ruiz-Duenas F.J."/>
            <person name="Barrasa J.M."/>
            <person name="Sanchez-Garcia M."/>
            <person name="Camarero S."/>
            <person name="Miyauchi S."/>
            <person name="Serrano A."/>
            <person name="Linde D."/>
            <person name="Babiker R."/>
            <person name="Drula E."/>
            <person name="Ayuso-Fernandez I."/>
            <person name="Pacheco R."/>
            <person name="Padilla G."/>
            <person name="Ferreira P."/>
            <person name="Barriuso J."/>
            <person name="Kellner H."/>
            <person name="Castanera R."/>
            <person name="Alfaro M."/>
            <person name="Ramirez L."/>
            <person name="Pisabarro A.G."/>
            <person name="Kuo A."/>
            <person name="Tritt A."/>
            <person name="Lipzen A."/>
            <person name="He G."/>
            <person name="Yan M."/>
            <person name="Ng V."/>
            <person name="Cullen D."/>
            <person name="Martin F."/>
            <person name="Rosso M.-N."/>
            <person name="Henrissat B."/>
            <person name="Hibbett D."/>
            <person name="Martinez A.T."/>
            <person name="Grigoriev I.V."/>
        </authorList>
    </citation>
    <scope>NUCLEOTIDE SEQUENCE</scope>
    <source>
        <strain evidence="2">CBS 506.95</strain>
    </source>
</reference>
<name>A0A9P6EIL0_9AGAR</name>
<dbReference type="OrthoDB" id="2921613at2759"/>
<keyword evidence="3" id="KW-1185">Reference proteome</keyword>
<evidence type="ECO:0000313" key="2">
    <source>
        <dbReference type="EMBL" id="KAF9529732.1"/>
    </source>
</evidence>
<feature type="region of interest" description="Disordered" evidence="1">
    <location>
        <begin position="66"/>
        <end position="92"/>
    </location>
</feature>
<evidence type="ECO:0000256" key="1">
    <source>
        <dbReference type="SAM" id="MobiDB-lite"/>
    </source>
</evidence>
<feature type="compositionally biased region" description="Low complexity" evidence="1">
    <location>
        <begin position="1"/>
        <end position="22"/>
    </location>
</feature>
<organism evidence="2 3">
    <name type="scientific">Crepidotus variabilis</name>
    <dbReference type="NCBI Taxonomy" id="179855"/>
    <lineage>
        <taxon>Eukaryota</taxon>
        <taxon>Fungi</taxon>
        <taxon>Dikarya</taxon>
        <taxon>Basidiomycota</taxon>
        <taxon>Agaricomycotina</taxon>
        <taxon>Agaricomycetes</taxon>
        <taxon>Agaricomycetidae</taxon>
        <taxon>Agaricales</taxon>
        <taxon>Agaricineae</taxon>
        <taxon>Crepidotaceae</taxon>
        <taxon>Crepidotus</taxon>
    </lineage>
</organism>
<protein>
    <submittedName>
        <fullName evidence="2">Uncharacterized protein</fullName>
    </submittedName>
</protein>
<proteinExistence type="predicted"/>
<feature type="region of interest" description="Disordered" evidence="1">
    <location>
        <begin position="1"/>
        <end position="43"/>
    </location>
</feature>
<feature type="region of interest" description="Disordered" evidence="1">
    <location>
        <begin position="115"/>
        <end position="143"/>
    </location>
</feature>
<accession>A0A9P6EIL0</accession>
<dbReference type="EMBL" id="MU157844">
    <property type="protein sequence ID" value="KAF9529732.1"/>
    <property type="molecule type" value="Genomic_DNA"/>
</dbReference>
<dbReference type="Proteomes" id="UP000807306">
    <property type="component" value="Unassembled WGS sequence"/>
</dbReference>
<sequence>MDLSTNSNQGASANGAASPSASDMVSEGSVEDDIPPSRPSSRLAFNRSTVAGDTTANALAVHSVSYNGLSQPSNSPVKGPGDTKALSSPSSPTLLARTALGDCTKCPTSTFVDQKCLNGAPPKGIPSADGSANTPSSAPRKSATSVSRLCFPYVKTSPRSKKASAPAPPRHKHSCFPTKFAPYEATRPATAHERHNYRHHGHSRLGLEHIKWLWSLREDELKGDSAENGEKAYAGILPEPVGGVHPTTHPGSHRSHDQVTHGAPAPMSIHPRRGDVSALRDPYCVEIDRSFITLPTWTIAKTLWMHDLHLAFEKRRPRLKIVLDDDVSDVESELEMETSRSTSYSSISEDSDATLFDSETEFEWYDSDRLSLKMRNISSTSSPSFASSPAVSPVPPSSDFIIKASWLSAPVVAEALTHHSSLAFKPAWTTNWYQRWEVLKGHAQRSWNRKDKSFGSIAQLGPSSNDNIWSPVNAAPVFT</sequence>
<evidence type="ECO:0000313" key="3">
    <source>
        <dbReference type="Proteomes" id="UP000807306"/>
    </source>
</evidence>
<dbReference type="AlphaFoldDB" id="A0A9P6EIL0"/>
<feature type="region of interest" description="Disordered" evidence="1">
    <location>
        <begin position="157"/>
        <end position="177"/>
    </location>
</feature>